<evidence type="ECO:0000256" key="1">
    <source>
        <dbReference type="SAM" id="Coils"/>
    </source>
</evidence>
<dbReference type="AlphaFoldDB" id="A0A8T1WDL9"/>
<organism evidence="3 4">
    <name type="scientific">Phytophthora pseudosyringae</name>
    <dbReference type="NCBI Taxonomy" id="221518"/>
    <lineage>
        <taxon>Eukaryota</taxon>
        <taxon>Sar</taxon>
        <taxon>Stramenopiles</taxon>
        <taxon>Oomycota</taxon>
        <taxon>Peronosporomycetes</taxon>
        <taxon>Peronosporales</taxon>
        <taxon>Peronosporaceae</taxon>
        <taxon>Phytophthora</taxon>
    </lineage>
</organism>
<dbReference type="EMBL" id="JAGDFM010000034">
    <property type="protein sequence ID" value="KAG7390290.1"/>
    <property type="molecule type" value="Genomic_DNA"/>
</dbReference>
<reference evidence="3" key="1">
    <citation type="submission" date="2021-02" db="EMBL/GenBank/DDBJ databases">
        <authorList>
            <person name="Palmer J.M."/>
        </authorList>
    </citation>
    <scope>NUCLEOTIDE SEQUENCE</scope>
    <source>
        <strain evidence="3">SCRP734</strain>
    </source>
</reference>
<evidence type="ECO:0000313" key="3">
    <source>
        <dbReference type="EMBL" id="KAG7390290.1"/>
    </source>
</evidence>
<feature type="region of interest" description="Disordered" evidence="2">
    <location>
        <begin position="123"/>
        <end position="151"/>
    </location>
</feature>
<keyword evidence="4" id="KW-1185">Reference proteome</keyword>
<feature type="coiled-coil region" evidence="1">
    <location>
        <begin position="30"/>
        <end position="57"/>
    </location>
</feature>
<feature type="compositionally biased region" description="Low complexity" evidence="2">
    <location>
        <begin position="125"/>
        <end position="140"/>
    </location>
</feature>
<proteinExistence type="predicted"/>
<comment type="caution">
    <text evidence="3">The sequence shown here is derived from an EMBL/GenBank/DDBJ whole genome shotgun (WGS) entry which is preliminary data.</text>
</comment>
<evidence type="ECO:0000256" key="2">
    <source>
        <dbReference type="SAM" id="MobiDB-lite"/>
    </source>
</evidence>
<name>A0A8T1WDL9_9STRA</name>
<keyword evidence="1" id="KW-0175">Coiled coil</keyword>
<evidence type="ECO:0000313" key="4">
    <source>
        <dbReference type="Proteomes" id="UP000694044"/>
    </source>
</evidence>
<gene>
    <name evidence="3" type="ORF">PHYPSEUDO_008428</name>
</gene>
<sequence>MTRRRAPTPTTAAPPKRRRTQLVNTNTQERNVQKERLVELERLVQTLQGEVAVLEGEVAELRAWASKADSLWEKWVHTALEEGMKYVSALANEAANKTKKDISDALEWSLKNKYEQIQRHIDSRPASLGPSPPKSASASAQLGKKKQTRRARRCRSKTCGCLQLGARVAHQFVTVLRHIPFQLKWHYTDQ</sequence>
<dbReference type="Proteomes" id="UP000694044">
    <property type="component" value="Unassembled WGS sequence"/>
</dbReference>
<accession>A0A8T1WDL9</accession>
<protein>
    <submittedName>
        <fullName evidence="3">Uncharacterized protein</fullName>
    </submittedName>
</protein>